<dbReference type="InterPro" id="IPR012334">
    <property type="entry name" value="Pectin_lyas_fold"/>
</dbReference>
<sequence length="367" mass="40365">MKEPRTIVFDVSGVIDCRNEIAFLITADNDHVTIAGETSPGGVAIYNYRNFVIRGEAEQVVVRFLRFHGTRIHLRNDPDGLLIWHAKNVIVDHCSFAGACDETISGSDVENVTIQSTGFDESRKVKAHSDYFNNKGQWHNYGGLYSRARNVSIHHCLFAHQSKRNPLVGKNSYVEAVNNVIYNYSNSQQTWGAAGEGLKIAHCYFKLGPDRRKRPIPVRDNVLAISGCVSKERDGSPGPAVDDLRKLGSLTLETIETADDAWDSVLDRSGALPHDATSARMVRETRDGNGRQGYQAAIDADRAAIKPGPLPKDSDKDGLPDAWELANGLDPAIGTDSRRSSPSGYSYLELYCHELATRLIAAAGSRR</sequence>
<organism evidence="4">
    <name type="scientific">uncultured myxobacterium HF0200_08J13</name>
    <dbReference type="NCBI Taxonomy" id="723558"/>
    <lineage>
        <taxon>Bacteria</taxon>
        <taxon>Pseudomonadati</taxon>
        <taxon>Myxococcota</taxon>
        <taxon>Myxococcia</taxon>
        <taxon>Myxococcales</taxon>
        <taxon>environmental samples</taxon>
    </lineage>
</organism>
<dbReference type="PANTHER" id="PTHR42970:SF1">
    <property type="entry name" value="PECTATE LYASE C-RELATED"/>
    <property type="match status" value="1"/>
</dbReference>
<accession>E7C3N0</accession>
<keyword evidence="1" id="KW-0479">Metal-binding</keyword>
<dbReference type="GO" id="GO:0046872">
    <property type="term" value="F:metal ion binding"/>
    <property type="evidence" value="ECO:0007669"/>
    <property type="project" value="UniProtKB-KW"/>
</dbReference>
<dbReference type="AlphaFoldDB" id="E7C3N0"/>
<evidence type="ECO:0000256" key="2">
    <source>
        <dbReference type="ARBA" id="ARBA00023180"/>
    </source>
</evidence>
<evidence type="ECO:0000256" key="3">
    <source>
        <dbReference type="SAM" id="MobiDB-lite"/>
    </source>
</evidence>
<evidence type="ECO:0000256" key="1">
    <source>
        <dbReference type="ARBA" id="ARBA00022723"/>
    </source>
</evidence>
<dbReference type="PANTHER" id="PTHR42970">
    <property type="entry name" value="PECTATE LYASE C-RELATED"/>
    <property type="match status" value="1"/>
</dbReference>
<dbReference type="InterPro" id="IPR052063">
    <property type="entry name" value="Polysaccharide_Lyase_1"/>
</dbReference>
<feature type="region of interest" description="Disordered" evidence="3">
    <location>
        <begin position="300"/>
        <end position="323"/>
    </location>
</feature>
<proteinExistence type="predicted"/>
<dbReference type="EMBL" id="GU567974">
    <property type="protein sequence ID" value="ADI22054.1"/>
    <property type="molecule type" value="Genomic_DNA"/>
</dbReference>
<name>E7C3N0_9BACT</name>
<evidence type="ECO:0000313" key="4">
    <source>
        <dbReference type="EMBL" id="ADI22054.1"/>
    </source>
</evidence>
<reference evidence="4" key="1">
    <citation type="submission" date="2010-01" db="EMBL/GenBank/DDBJ databases">
        <title>Genome fragments of uncultured bacteria from the North Pacific subtropical Gyre.</title>
        <authorList>
            <person name="Pham V.D."/>
            <person name="Delong E.F."/>
        </authorList>
    </citation>
    <scope>NUCLEOTIDE SEQUENCE</scope>
</reference>
<dbReference type="SUPFAM" id="SSF51126">
    <property type="entry name" value="Pectin lyase-like"/>
    <property type="match status" value="1"/>
</dbReference>
<dbReference type="Gene3D" id="2.160.20.10">
    <property type="entry name" value="Single-stranded right-handed beta-helix, Pectin lyase-like"/>
    <property type="match status" value="1"/>
</dbReference>
<protein>
    <recommendedName>
        <fullName evidence="5">Pectate lyase</fullName>
    </recommendedName>
</protein>
<evidence type="ECO:0008006" key="5">
    <source>
        <dbReference type="Google" id="ProtNLM"/>
    </source>
</evidence>
<dbReference type="InterPro" id="IPR011050">
    <property type="entry name" value="Pectin_lyase_fold/virulence"/>
</dbReference>
<keyword evidence="2" id="KW-0325">Glycoprotein</keyword>